<organism evidence="8 9">
    <name type="scientific">Pseudomonas karstica</name>
    <dbReference type="NCBI Taxonomy" id="1055468"/>
    <lineage>
        <taxon>Bacteria</taxon>
        <taxon>Pseudomonadati</taxon>
        <taxon>Pseudomonadota</taxon>
        <taxon>Gammaproteobacteria</taxon>
        <taxon>Pseudomonadales</taxon>
        <taxon>Pseudomonadaceae</taxon>
        <taxon>Pseudomonas</taxon>
    </lineage>
</organism>
<protein>
    <submittedName>
        <fullName evidence="8">Serine 3-dehydrogenase</fullName>
    </submittedName>
</protein>
<keyword evidence="9" id="KW-1185">Reference proteome</keyword>
<keyword evidence="4" id="KW-0964">Secreted</keyword>
<dbReference type="InterPro" id="IPR011049">
    <property type="entry name" value="Serralysin-like_metalloprot_C"/>
</dbReference>
<evidence type="ECO:0000256" key="6">
    <source>
        <dbReference type="ARBA" id="ARBA00022837"/>
    </source>
</evidence>
<sequence>MSNTKDDTLRPDDPYISKVNKRSFDARQAVQQLSQRTTKWQDNNQNNKTEISYSFHSGRGGSGFNETQKQEARRSIESWADAANLTFTENGGPAEGRLTFGISNSVRTAQGTYPTPGRRGGGETLYSPGMATRVVMTHEIGHALGLSHPGNYNGSASESQRAYAQDSVAHTVMSYFGDRSSGKHLGAKPKAPMMDDIYTIQQKYGTNHETRKEDNIYGFNSNTRRDYYTLTAAQDKFVGCIWDGAGNDTVDMSGYRANQVINLKAGSFSDVGGLKGNLSIARGCTIENAVGGSGDDALIGNDTDNRLTGGTGADHLRGGGGADTFGYNLASDSTPENPDTIMDFTSGTDKIDVSGAMQNANTSTLTFVSGFTGKAGDTFLTYDAQSGMGSVSIDLTGNGKADLMIKSHGQVKPTDIVGTNTVVPDKRNKTIPVIPPVINPLVKSQFTFEKASDSTYDNARLLTDFVSGRDKINLDGVMMEANTPFILVESYTGRIGDTVVKYNEHSGRYYIGVDLTGNGRTDFLVKSTGLIKPEDIVCLSL</sequence>
<dbReference type="Gene3D" id="3.40.390.10">
    <property type="entry name" value="Collagenase (Catalytic Domain)"/>
    <property type="match status" value="1"/>
</dbReference>
<dbReference type="Proteomes" id="UP000431485">
    <property type="component" value="Unassembled WGS sequence"/>
</dbReference>
<proteinExistence type="inferred from homology"/>
<feature type="domain" description="Peptidase metallopeptidase" evidence="7">
    <location>
        <begin position="36"/>
        <end position="178"/>
    </location>
</feature>
<evidence type="ECO:0000256" key="1">
    <source>
        <dbReference type="ARBA" id="ARBA00001913"/>
    </source>
</evidence>
<name>A0A7X2RTK5_9PSED</name>
<comment type="cofactor">
    <cofactor evidence="1">
        <name>Ca(2+)</name>
        <dbReference type="ChEBI" id="CHEBI:29108"/>
    </cofactor>
</comment>
<dbReference type="InterPro" id="IPR024079">
    <property type="entry name" value="MetalloPept_cat_dom_sf"/>
</dbReference>
<comment type="caution">
    <text evidence="8">The sequence shown here is derived from an EMBL/GenBank/DDBJ whole genome shotgun (WGS) entry which is preliminary data.</text>
</comment>
<evidence type="ECO:0000313" key="9">
    <source>
        <dbReference type="Proteomes" id="UP000431485"/>
    </source>
</evidence>
<dbReference type="InterPro" id="IPR001343">
    <property type="entry name" value="Hemolysn_Ca-bd"/>
</dbReference>
<evidence type="ECO:0000313" key="8">
    <source>
        <dbReference type="EMBL" id="MTD19702.1"/>
    </source>
</evidence>
<dbReference type="CDD" id="cd04277">
    <property type="entry name" value="ZnMc_serralysin_like"/>
    <property type="match status" value="1"/>
</dbReference>
<dbReference type="AlphaFoldDB" id="A0A7X2RTK5"/>
<dbReference type="Pfam" id="PF00353">
    <property type="entry name" value="HemolysinCabind"/>
    <property type="match status" value="1"/>
</dbReference>
<evidence type="ECO:0000256" key="3">
    <source>
        <dbReference type="ARBA" id="ARBA00009490"/>
    </source>
</evidence>
<dbReference type="InterPro" id="IPR034033">
    <property type="entry name" value="Serralysin-like"/>
</dbReference>
<dbReference type="GO" id="GO:0006508">
    <property type="term" value="P:proteolysis"/>
    <property type="evidence" value="ECO:0007669"/>
    <property type="project" value="InterPro"/>
</dbReference>
<keyword evidence="6" id="KW-0106">Calcium</keyword>
<dbReference type="InterPro" id="IPR013858">
    <property type="entry name" value="Peptidase_M10B_C"/>
</dbReference>
<evidence type="ECO:0000256" key="4">
    <source>
        <dbReference type="ARBA" id="ARBA00022525"/>
    </source>
</evidence>
<evidence type="ECO:0000259" key="7">
    <source>
        <dbReference type="SMART" id="SM00235"/>
    </source>
</evidence>
<reference evidence="8 9" key="1">
    <citation type="submission" date="2019-11" db="EMBL/GenBank/DDBJ databases">
        <title>Pseudmonas karstica sp. nov. and Pseudomonas spelaei sp. nov. from caves.</title>
        <authorList>
            <person name="Zeman M."/>
        </authorList>
    </citation>
    <scope>NUCLEOTIDE SEQUENCE [LARGE SCALE GENOMIC DNA]</scope>
    <source>
        <strain evidence="8 9">CCM 7891</strain>
    </source>
</reference>
<dbReference type="PRINTS" id="PR00313">
    <property type="entry name" value="CABNDNGRPT"/>
</dbReference>
<dbReference type="SMART" id="SM00235">
    <property type="entry name" value="ZnMc"/>
    <property type="match status" value="1"/>
</dbReference>
<dbReference type="Pfam" id="PF13583">
    <property type="entry name" value="Reprolysin_4"/>
    <property type="match status" value="1"/>
</dbReference>
<comment type="subcellular location">
    <subcellularLocation>
        <location evidence="2">Secreted</location>
    </subcellularLocation>
</comment>
<evidence type="ECO:0000256" key="2">
    <source>
        <dbReference type="ARBA" id="ARBA00004613"/>
    </source>
</evidence>
<keyword evidence="5" id="KW-0677">Repeat</keyword>
<dbReference type="EMBL" id="WLYI01000013">
    <property type="protein sequence ID" value="MTD19702.1"/>
    <property type="molecule type" value="Genomic_DNA"/>
</dbReference>
<dbReference type="Gene3D" id="2.150.10.10">
    <property type="entry name" value="Serralysin-like metalloprotease, C-terminal"/>
    <property type="match status" value="2"/>
</dbReference>
<dbReference type="GO" id="GO:0008237">
    <property type="term" value="F:metallopeptidase activity"/>
    <property type="evidence" value="ECO:0007669"/>
    <property type="project" value="InterPro"/>
</dbReference>
<gene>
    <name evidence="8" type="ORF">GIR22_11270</name>
</gene>
<accession>A0A7X2RTK5</accession>
<dbReference type="InterPro" id="IPR006026">
    <property type="entry name" value="Peptidase_Metallo"/>
</dbReference>
<dbReference type="SUPFAM" id="SSF55486">
    <property type="entry name" value="Metalloproteases ('zincins'), catalytic domain"/>
    <property type="match status" value="1"/>
</dbReference>
<dbReference type="SUPFAM" id="SSF51120">
    <property type="entry name" value="beta-Roll"/>
    <property type="match status" value="2"/>
</dbReference>
<comment type="similarity">
    <text evidence="3">Belongs to the peptidase M10B family.</text>
</comment>
<dbReference type="GO" id="GO:0005615">
    <property type="term" value="C:extracellular space"/>
    <property type="evidence" value="ECO:0007669"/>
    <property type="project" value="InterPro"/>
</dbReference>
<dbReference type="GO" id="GO:0008270">
    <property type="term" value="F:zinc ion binding"/>
    <property type="evidence" value="ECO:0007669"/>
    <property type="project" value="InterPro"/>
</dbReference>
<evidence type="ECO:0000256" key="5">
    <source>
        <dbReference type="ARBA" id="ARBA00022737"/>
    </source>
</evidence>
<dbReference type="GO" id="GO:0005509">
    <property type="term" value="F:calcium ion binding"/>
    <property type="evidence" value="ECO:0007669"/>
    <property type="project" value="InterPro"/>
</dbReference>
<dbReference type="Pfam" id="PF08548">
    <property type="entry name" value="Peptidase_M10_C"/>
    <property type="match status" value="2"/>
</dbReference>